<accession>A0A150GTJ7</accession>
<protein>
    <submittedName>
        <fullName evidence="1">Uncharacterized protein</fullName>
    </submittedName>
</protein>
<proteinExistence type="predicted"/>
<evidence type="ECO:0000313" key="2">
    <source>
        <dbReference type="Proteomes" id="UP000075714"/>
    </source>
</evidence>
<gene>
    <name evidence="1" type="ORF">GPECTOR_7g1077</name>
</gene>
<dbReference type="EMBL" id="LSYV01000008">
    <property type="protein sequence ID" value="KXZ53185.1"/>
    <property type="molecule type" value="Genomic_DNA"/>
</dbReference>
<dbReference type="PANTHER" id="PTHR15827">
    <property type="entry name" value="CYCLIN-DEPENDENT KINASE 2-INTERACTING PROTEIN"/>
    <property type="match status" value="1"/>
</dbReference>
<name>A0A150GTJ7_GONPE</name>
<dbReference type="PANTHER" id="PTHR15827:SF2">
    <property type="entry name" value="CYCLIN-DEPENDENT KINASE 2-INTERACTING PROTEIN"/>
    <property type="match status" value="1"/>
</dbReference>
<organism evidence="1 2">
    <name type="scientific">Gonium pectorale</name>
    <name type="common">Green alga</name>
    <dbReference type="NCBI Taxonomy" id="33097"/>
    <lineage>
        <taxon>Eukaryota</taxon>
        <taxon>Viridiplantae</taxon>
        <taxon>Chlorophyta</taxon>
        <taxon>core chlorophytes</taxon>
        <taxon>Chlorophyceae</taxon>
        <taxon>CS clade</taxon>
        <taxon>Chlamydomonadales</taxon>
        <taxon>Volvocaceae</taxon>
        <taxon>Gonium</taxon>
    </lineage>
</organism>
<evidence type="ECO:0000313" key="1">
    <source>
        <dbReference type="EMBL" id="KXZ53185.1"/>
    </source>
</evidence>
<keyword evidence="2" id="KW-1185">Reference proteome</keyword>
<dbReference type="OrthoDB" id="544984at2759"/>
<comment type="caution">
    <text evidence="1">The sequence shown here is derived from an EMBL/GenBank/DDBJ whole genome shotgun (WGS) entry which is preliminary data.</text>
</comment>
<dbReference type="AlphaFoldDB" id="A0A150GTJ7"/>
<sequence>MATPSSATQALAQRQWRQRAQTAVRTAVTAAKEARSKFQDRVAQLEACVASLQQAVATVGDVAQDEPWMRTSPVFHTLPLPRVRQLLDKVYDMYRLEYGSKAAVLAAMGQLVARPAFAEAEAGVVGGASATTGTVDPYGATVLAEVARLNGGRVAAKRLPDLCTTYISVWMLSPYVEDEQADEVLGAISEDMVSF</sequence>
<reference evidence="2" key="1">
    <citation type="journal article" date="2016" name="Nat. Commun.">
        <title>The Gonium pectorale genome demonstrates co-option of cell cycle regulation during the evolution of multicellularity.</title>
        <authorList>
            <person name="Hanschen E.R."/>
            <person name="Marriage T.N."/>
            <person name="Ferris P.J."/>
            <person name="Hamaji T."/>
            <person name="Toyoda A."/>
            <person name="Fujiyama A."/>
            <person name="Neme R."/>
            <person name="Noguchi H."/>
            <person name="Minakuchi Y."/>
            <person name="Suzuki M."/>
            <person name="Kawai-Toyooka H."/>
            <person name="Smith D.R."/>
            <person name="Sparks H."/>
            <person name="Anderson J."/>
            <person name="Bakaric R."/>
            <person name="Luria V."/>
            <person name="Karger A."/>
            <person name="Kirschner M.W."/>
            <person name="Durand P.M."/>
            <person name="Michod R.E."/>
            <person name="Nozaki H."/>
            <person name="Olson B.J."/>
        </authorList>
    </citation>
    <scope>NUCLEOTIDE SEQUENCE [LARGE SCALE GENOMIC DNA]</scope>
    <source>
        <strain evidence="2">NIES-2863</strain>
    </source>
</reference>
<dbReference type="Proteomes" id="UP000075714">
    <property type="component" value="Unassembled WGS sequence"/>
</dbReference>